<comment type="caution">
    <text evidence="2">The sequence shown here is derived from an EMBL/GenBank/DDBJ whole genome shotgun (WGS) entry which is preliminary data.</text>
</comment>
<keyword evidence="3" id="KW-1185">Reference proteome</keyword>
<protein>
    <submittedName>
        <fullName evidence="2">Gluconate 2-dehydrogenase subunit 3 family protein</fullName>
    </submittedName>
</protein>
<dbReference type="RefSeq" id="WP_143388287.1">
    <property type="nucleotide sequence ID" value="NZ_VJZL01000026.1"/>
</dbReference>
<dbReference type="Pfam" id="PF13618">
    <property type="entry name" value="Gluconate_2-dh3"/>
    <property type="match status" value="1"/>
</dbReference>
<dbReference type="OrthoDB" id="6385145at2"/>
<reference evidence="3 4" key="1">
    <citation type="submission" date="2019-07" db="EMBL/GenBank/DDBJ databases">
        <title>Novel species of Flavobacterium.</title>
        <authorList>
            <person name="Liu Q."/>
            <person name="Xin Y.-H."/>
        </authorList>
    </citation>
    <scope>NUCLEOTIDE SEQUENCE [LARGE SCALE GENOMIC DNA]</scope>
    <source>
        <strain evidence="1 3">GSP39</strain>
        <strain evidence="2 4">GSR22</strain>
    </source>
</reference>
<evidence type="ECO:0000313" key="4">
    <source>
        <dbReference type="Proteomes" id="UP000318669"/>
    </source>
</evidence>
<dbReference type="Proteomes" id="UP000318528">
    <property type="component" value="Unassembled WGS sequence"/>
</dbReference>
<dbReference type="EMBL" id="VJZN01000024">
    <property type="protein sequence ID" value="TRX04738.1"/>
    <property type="molecule type" value="Genomic_DNA"/>
</dbReference>
<organism evidence="2 4">
    <name type="scientific">Flavobacterium gawalongense</name>
    <dbReference type="NCBI Taxonomy" id="2594432"/>
    <lineage>
        <taxon>Bacteria</taxon>
        <taxon>Pseudomonadati</taxon>
        <taxon>Bacteroidota</taxon>
        <taxon>Flavobacteriia</taxon>
        <taxon>Flavobacteriales</taxon>
        <taxon>Flavobacteriaceae</taxon>
        <taxon>Flavobacterium</taxon>
    </lineage>
</organism>
<proteinExistence type="predicted"/>
<dbReference type="InterPro" id="IPR027056">
    <property type="entry name" value="Gluconate_2DH_su3"/>
</dbReference>
<name>A0A553BGE4_9FLAO</name>
<gene>
    <name evidence="2" type="ORF">FNW11_12925</name>
    <name evidence="1" type="ORF">FNW12_13055</name>
</gene>
<dbReference type="AlphaFoldDB" id="A0A553BGE4"/>
<evidence type="ECO:0000313" key="1">
    <source>
        <dbReference type="EMBL" id="TRX04738.1"/>
    </source>
</evidence>
<accession>A0A553BGE4</accession>
<dbReference type="EMBL" id="VJZL01000026">
    <property type="protein sequence ID" value="TRX07324.1"/>
    <property type="molecule type" value="Genomic_DNA"/>
</dbReference>
<dbReference type="Proteomes" id="UP000318669">
    <property type="component" value="Unassembled WGS sequence"/>
</dbReference>
<sequence length="186" mass="20531">MDRRRAIKNLALVLGGVISATTVGILIKDIIIPDNENSNVSFSATDEELLAEFADIIIPTTKAAPGAKAAGLGAFIPMMIKECYPADLQQTFATGMKEMEEKCQEQYNKNFTALSPELRVKIMEELRTESLVDIKKPSFFILARDLTILGYFSSEIGCTQAREYLPVPGRYDGNADYKPGQKAWAT</sequence>
<evidence type="ECO:0000313" key="2">
    <source>
        <dbReference type="EMBL" id="TRX07324.1"/>
    </source>
</evidence>
<evidence type="ECO:0000313" key="3">
    <source>
        <dbReference type="Proteomes" id="UP000318528"/>
    </source>
</evidence>